<dbReference type="EMBL" id="ML119142">
    <property type="protein sequence ID" value="RPB10541.1"/>
    <property type="molecule type" value="Genomic_DNA"/>
</dbReference>
<dbReference type="Pfam" id="PF13881">
    <property type="entry name" value="Rad60-SLD_2"/>
    <property type="match status" value="1"/>
</dbReference>
<dbReference type="STRING" id="1392247.A0A3N4KQ91"/>
<feature type="domain" description="UBL3-like ubiquitin" evidence="2">
    <location>
        <begin position="51"/>
        <end position="127"/>
    </location>
</feature>
<evidence type="ECO:0000313" key="3">
    <source>
        <dbReference type="EMBL" id="RPB10541.1"/>
    </source>
</evidence>
<evidence type="ECO:0000313" key="4">
    <source>
        <dbReference type="Proteomes" id="UP000277580"/>
    </source>
</evidence>
<evidence type="ECO:0000256" key="1">
    <source>
        <dbReference type="SAM" id="MobiDB-lite"/>
    </source>
</evidence>
<gene>
    <name evidence="3" type="ORF">P167DRAFT_490637</name>
</gene>
<proteinExistence type="predicted"/>
<dbReference type="OrthoDB" id="1043111at2759"/>
<dbReference type="PANTHER" id="PTHR13169:SF0">
    <property type="entry name" value="UBIQUITIN-LIKE PROTEIN 3"/>
    <property type="match status" value="1"/>
</dbReference>
<dbReference type="InterPro" id="IPR039540">
    <property type="entry name" value="UBL3-like_ubiquitin_dom"/>
</dbReference>
<protein>
    <recommendedName>
        <fullName evidence="2">UBL3-like ubiquitin domain-containing protein</fullName>
    </recommendedName>
</protein>
<feature type="region of interest" description="Disordered" evidence="1">
    <location>
        <begin position="114"/>
        <end position="148"/>
    </location>
</feature>
<evidence type="ECO:0000259" key="2">
    <source>
        <dbReference type="Pfam" id="PF13881"/>
    </source>
</evidence>
<accession>A0A3N4KQ91</accession>
<dbReference type="InterPro" id="IPR029071">
    <property type="entry name" value="Ubiquitin-like_domsf"/>
</dbReference>
<dbReference type="InParanoid" id="A0A3N4KQ91"/>
<reference evidence="3 4" key="1">
    <citation type="journal article" date="2018" name="Nat. Ecol. Evol.">
        <title>Pezizomycetes genomes reveal the molecular basis of ectomycorrhizal truffle lifestyle.</title>
        <authorList>
            <person name="Murat C."/>
            <person name="Payen T."/>
            <person name="Noel B."/>
            <person name="Kuo A."/>
            <person name="Morin E."/>
            <person name="Chen J."/>
            <person name="Kohler A."/>
            <person name="Krizsan K."/>
            <person name="Balestrini R."/>
            <person name="Da Silva C."/>
            <person name="Montanini B."/>
            <person name="Hainaut M."/>
            <person name="Levati E."/>
            <person name="Barry K.W."/>
            <person name="Belfiori B."/>
            <person name="Cichocki N."/>
            <person name="Clum A."/>
            <person name="Dockter R.B."/>
            <person name="Fauchery L."/>
            <person name="Guy J."/>
            <person name="Iotti M."/>
            <person name="Le Tacon F."/>
            <person name="Lindquist E.A."/>
            <person name="Lipzen A."/>
            <person name="Malagnac F."/>
            <person name="Mello A."/>
            <person name="Molinier V."/>
            <person name="Miyauchi S."/>
            <person name="Poulain J."/>
            <person name="Riccioni C."/>
            <person name="Rubini A."/>
            <person name="Sitrit Y."/>
            <person name="Splivallo R."/>
            <person name="Traeger S."/>
            <person name="Wang M."/>
            <person name="Zifcakova L."/>
            <person name="Wipf D."/>
            <person name="Zambonelli A."/>
            <person name="Paolocci F."/>
            <person name="Nowrousian M."/>
            <person name="Ottonello S."/>
            <person name="Baldrian P."/>
            <person name="Spatafora J.W."/>
            <person name="Henrissat B."/>
            <person name="Nagy L.G."/>
            <person name="Aury J.M."/>
            <person name="Wincker P."/>
            <person name="Grigoriev I.V."/>
            <person name="Bonfante P."/>
            <person name="Martin F.M."/>
        </authorList>
    </citation>
    <scope>NUCLEOTIDE SEQUENCE [LARGE SCALE GENOMIC DNA]</scope>
    <source>
        <strain evidence="3 4">CCBAS932</strain>
    </source>
</reference>
<keyword evidence="4" id="KW-1185">Reference proteome</keyword>
<dbReference type="InterPro" id="IPR040015">
    <property type="entry name" value="UBL3-like"/>
</dbReference>
<name>A0A3N4KQ91_9PEZI</name>
<dbReference type="Proteomes" id="UP000277580">
    <property type="component" value="Unassembled WGS sequence"/>
</dbReference>
<dbReference type="PANTHER" id="PTHR13169">
    <property type="entry name" value="UBIQUITIN-LIKE PROTEIN 3 HCG-1 PROTEIN"/>
    <property type="match status" value="1"/>
</dbReference>
<organism evidence="3 4">
    <name type="scientific">Morchella conica CCBAS932</name>
    <dbReference type="NCBI Taxonomy" id="1392247"/>
    <lineage>
        <taxon>Eukaryota</taxon>
        <taxon>Fungi</taxon>
        <taxon>Dikarya</taxon>
        <taxon>Ascomycota</taxon>
        <taxon>Pezizomycotina</taxon>
        <taxon>Pezizomycetes</taxon>
        <taxon>Pezizales</taxon>
        <taxon>Morchellaceae</taxon>
        <taxon>Morchella</taxon>
    </lineage>
</organism>
<dbReference type="SUPFAM" id="SSF54236">
    <property type="entry name" value="Ubiquitin-like"/>
    <property type="match status" value="1"/>
</dbReference>
<sequence>MKTASSPIEPTVASLSITLLLISGVRHQFVMDEAYLTRHSVKTGKEALKDPFEMSVWQLKECIWKDWKEEWDQRPASAMFIRLIHFGRMLEDKHPLKAIDCRLNQDTPNVVHMTVRPPEVGDDEMTQRSAKGFGHNRENGNSSSSPSCRCVIL</sequence>
<dbReference type="Gene3D" id="3.10.20.90">
    <property type="entry name" value="Phosphatidylinositol 3-kinase Catalytic Subunit, Chain A, domain 1"/>
    <property type="match status" value="1"/>
</dbReference>
<dbReference type="AlphaFoldDB" id="A0A3N4KQ91"/>